<dbReference type="AlphaFoldDB" id="A0AAD7GMA5"/>
<reference evidence="1" key="1">
    <citation type="submission" date="2023-03" db="EMBL/GenBank/DDBJ databases">
        <title>Massive genome expansion in bonnet fungi (Mycena s.s.) driven by repeated elements and novel gene families across ecological guilds.</title>
        <authorList>
            <consortium name="Lawrence Berkeley National Laboratory"/>
            <person name="Harder C.B."/>
            <person name="Miyauchi S."/>
            <person name="Viragh M."/>
            <person name="Kuo A."/>
            <person name="Thoen E."/>
            <person name="Andreopoulos B."/>
            <person name="Lu D."/>
            <person name="Skrede I."/>
            <person name="Drula E."/>
            <person name="Henrissat B."/>
            <person name="Morin E."/>
            <person name="Kohler A."/>
            <person name="Barry K."/>
            <person name="LaButti K."/>
            <person name="Morin E."/>
            <person name="Salamov A."/>
            <person name="Lipzen A."/>
            <person name="Mereny Z."/>
            <person name="Hegedus B."/>
            <person name="Baldrian P."/>
            <person name="Stursova M."/>
            <person name="Weitz H."/>
            <person name="Taylor A."/>
            <person name="Grigoriev I.V."/>
            <person name="Nagy L.G."/>
            <person name="Martin F."/>
            <person name="Kauserud H."/>
        </authorList>
    </citation>
    <scope>NUCLEOTIDE SEQUENCE</scope>
    <source>
        <strain evidence="1">CBHHK067</strain>
    </source>
</reference>
<dbReference type="Proteomes" id="UP001221757">
    <property type="component" value="Unassembled WGS sequence"/>
</dbReference>
<dbReference type="PANTHER" id="PTHR33266:SF1">
    <property type="entry name" value="F-BOX DOMAIN-CONTAINING PROTEIN"/>
    <property type="match status" value="1"/>
</dbReference>
<evidence type="ECO:0000313" key="1">
    <source>
        <dbReference type="EMBL" id="KAJ7695800.1"/>
    </source>
</evidence>
<comment type="caution">
    <text evidence="1">The sequence shown here is derived from an EMBL/GenBank/DDBJ whole genome shotgun (WGS) entry which is preliminary data.</text>
</comment>
<dbReference type="PANTHER" id="PTHR33266">
    <property type="entry name" value="CHROMOSOME 15, WHOLE GENOME SHOTGUN SEQUENCE"/>
    <property type="match status" value="1"/>
</dbReference>
<proteinExistence type="predicted"/>
<keyword evidence="2" id="KW-1185">Reference proteome</keyword>
<sequence length="1131" mass="124779">MSLEAEHAHQDSESFSNPLINYLENDIVSASEPLPNQVTNIAALILQLVKIDQNRGRRLGLVVPPVSASLSNSMWLLELAVRGYKEKSFRALRGHLVPSSEPAPTFEADEIDPASVTATIAAWRQPFRGISHMLVLEILKEYLKETQHYARNVLVAQSSGCGKSRTQDEIAKLILCLPFNLANHKAQPYPPGDHELSVWLRGSGTHLPDVQKRCRAFVYGAMIAAKEHLVQIAGTASMSDNGATPVSESMRLSARARVQMISCAFREKMSEGGTFNSHGPYRVGFQKRVMEIATAFEKKPFTLPDIPPMQHPSRMQAIPEPIQAMEVDEEGNDDGEENSALKAACDLLQYLDPQGLLREEPIVLLCFDESHSLTEAIPGQPWTYFSELRRVLRNIRELPIFSLFLSTGGKFHQFSPTPETDASARVRHLVFHLFSPITEVEFDSFAVRLQPNVPLLEVASTFQIAHLGRMLFATRYDSGDTGTRQSIINFAQTKLLAQQRTPDRLSSQQRLACLAFRLPLEFQAPGWTEREIERCQVERHMRICLAATGGFQSMITTASSEPLLAEAACRTMRNFPDTGFASALLEHIDASHLSPGDRGEYVAALILLLARDRALGSSQPPPPPISTLSTPDEKLKADGGSRLVSVCDFLRALLIQPDSMNTDEDLLSSLPFIASGDVKIPLREAFSTGWIWFNHFRKVDHFGLLDQEHLRFRVARGAAVICADNQQGIDILIPIVLGTNLESAKISAMFFQIKNSLQFKANMVTALFDAMDPVDVVGLVATDTTPNIPIMTGLFDGSAHQCDRCCRKNKHIPYTTYDIWVAGTTTDTFPVIGSTENDVYANLLLRSRTKNRACDLGDVPMDKDVRDERAAARRRMNPGASIHPDHFTNYVMPAVSAIPGFDSLHVTVNPVAAHPDVAPPAVHAVRDVRDLVKEFTNIARKVMRKRSEKFTPIKGGVRGRRIDVLDVSAEGTKICVAAEDGYNRRNMGVDGRLFEIIRPRGRRERSSSLPSLTRMAEQGGRVACGGVPERLTADDRDCAEMSIIWDYFMNQYDSMTAGGITVCELKDKTNNGIDLYKDILCAVEDLATCSYTIEAFTDSGGAGQGAGGHRTAESRGLSVKASGYGFSGPMG</sequence>
<organism evidence="1 2">
    <name type="scientific">Mycena rosella</name>
    <name type="common">Pink bonnet</name>
    <name type="synonym">Agaricus rosellus</name>
    <dbReference type="NCBI Taxonomy" id="1033263"/>
    <lineage>
        <taxon>Eukaryota</taxon>
        <taxon>Fungi</taxon>
        <taxon>Dikarya</taxon>
        <taxon>Basidiomycota</taxon>
        <taxon>Agaricomycotina</taxon>
        <taxon>Agaricomycetes</taxon>
        <taxon>Agaricomycetidae</taxon>
        <taxon>Agaricales</taxon>
        <taxon>Marasmiineae</taxon>
        <taxon>Mycenaceae</taxon>
        <taxon>Mycena</taxon>
    </lineage>
</organism>
<evidence type="ECO:0000313" key="2">
    <source>
        <dbReference type="Proteomes" id="UP001221757"/>
    </source>
</evidence>
<dbReference type="EMBL" id="JARKIE010000037">
    <property type="protein sequence ID" value="KAJ7695800.1"/>
    <property type="molecule type" value="Genomic_DNA"/>
</dbReference>
<protein>
    <submittedName>
        <fullName evidence="1">Uncharacterized protein</fullName>
    </submittedName>
</protein>
<gene>
    <name evidence="1" type="ORF">B0H17DRAFT_1178248</name>
</gene>
<accession>A0AAD7GMA5</accession>
<name>A0AAD7GMA5_MYCRO</name>